<evidence type="ECO:0000313" key="4">
    <source>
        <dbReference type="EMBL" id="MSS38573.1"/>
    </source>
</evidence>
<evidence type="ECO:0000256" key="1">
    <source>
        <dbReference type="ARBA" id="ARBA00022801"/>
    </source>
</evidence>
<gene>
    <name evidence="4" type="ORF">FYJ39_19185</name>
</gene>
<keyword evidence="2" id="KW-0326">Glycosidase</keyword>
<evidence type="ECO:0000259" key="3">
    <source>
        <dbReference type="Pfam" id="PF01156"/>
    </source>
</evidence>
<dbReference type="AlphaFoldDB" id="A0A7X2TEU5"/>
<protein>
    <submittedName>
        <fullName evidence="4">Nucleoside hydrolase</fullName>
    </submittedName>
</protein>
<feature type="domain" description="Inosine/uridine-preferring nucleoside hydrolase" evidence="3">
    <location>
        <begin position="4"/>
        <end position="302"/>
    </location>
</feature>
<dbReference type="InterPro" id="IPR001910">
    <property type="entry name" value="Inosine/uridine_hydrolase_dom"/>
</dbReference>
<dbReference type="GO" id="GO:0006152">
    <property type="term" value="P:purine nucleoside catabolic process"/>
    <property type="evidence" value="ECO:0007669"/>
    <property type="project" value="TreeGrafter"/>
</dbReference>
<dbReference type="RefSeq" id="WP_154473957.1">
    <property type="nucleotide sequence ID" value="NZ_VUMD01000029.1"/>
</dbReference>
<dbReference type="InterPro" id="IPR036452">
    <property type="entry name" value="Ribo_hydro-like"/>
</dbReference>
<dbReference type="EMBL" id="VUMD01000029">
    <property type="protein sequence ID" value="MSS38573.1"/>
    <property type="molecule type" value="Genomic_DNA"/>
</dbReference>
<reference evidence="4 5" key="1">
    <citation type="submission" date="2019-08" db="EMBL/GenBank/DDBJ databases">
        <title>In-depth cultivation of the pig gut microbiome towards novel bacterial diversity and tailored functional studies.</title>
        <authorList>
            <person name="Wylensek D."/>
            <person name="Hitch T.C.A."/>
            <person name="Clavel T."/>
        </authorList>
    </citation>
    <scope>NUCLEOTIDE SEQUENCE [LARGE SCALE GENOMIC DNA]</scope>
    <source>
        <strain evidence="4 5">WCA-389-WT-23D1</strain>
    </source>
</reference>
<dbReference type="InterPro" id="IPR023186">
    <property type="entry name" value="IUNH"/>
</dbReference>
<dbReference type="GO" id="GO:0008477">
    <property type="term" value="F:purine nucleosidase activity"/>
    <property type="evidence" value="ECO:0007669"/>
    <property type="project" value="TreeGrafter"/>
</dbReference>
<dbReference type="Proteomes" id="UP000429958">
    <property type="component" value="Unassembled WGS sequence"/>
</dbReference>
<dbReference type="SUPFAM" id="SSF53590">
    <property type="entry name" value="Nucleoside hydrolase"/>
    <property type="match status" value="1"/>
</dbReference>
<evidence type="ECO:0000256" key="2">
    <source>
        <dbReference type="ARBA" id="ARBA00023295"/>
    </source>
</evidence>
<evidence type="ECO:0000313" key="5">
    <source>
        <dbReference type="Proteomes" id="UP000429958"/>
    </source>
</evidence>
<organism evidence="4 5">
    <name type="scientific">Clostridium porci</name>
    <dbReference type="NCBI Taxonomy" id="2605778"/>
    <lineage>
        <taxon>Bacteria</taxon>
        <taxon>Bacillati</taxon>
        <taxon>Bacillota</taxon>
        <taxon>Clostridia</taxon>
        <taxon>Eubacteriales</taxon>
        <taxon>Clostridiaceae</taxon>
        <taxon>Clostridium</taxon>
    </lineage>
</organism>
<accession>A0A7X2TEU5</accession>
<dbReference type="PANTHER" id="PTHR12304">
    <property type="entry name" value="INOSINE-URIDINE PREFERRING NUCLEOSIDE HYDROLASE"/>
    <property type="match status" value="1"/>
</dbReference>
<name>A0A7X2TEU5_9CLOT</name>
<dbReference type="GO" id="GO:0005829">
    <property type="term" value="C:cytosol"/>
    <property type="evidence" value="ECO:0007669"/>
    <property type="project" value="TreeGrafter"/>
</dbReference>
<comment type="caution">
    <text evidence="4">The sequence shown here is derived from an EMBL/GenBank/DDBJ whole genome shotgun (WGS) entry which is preliminary data.</text>
</comment>
<keyword evidence="1 4" id="KW-0378">Hydrolase</keyword>
<sequence length="326" mass="36093">MQKIIIDTDPGIDDALAILLALAAKDELEVIALTTVNGNVGIDKVTKNALKILEIAGKNVIPVYKGNAKPLMRKSGHCEEYHGDDGLGNLGFGDCCRGDCQKEYAVDFLVRKVKAETGEITLVAIGPLTNVAEAVQRDSEFAQSVKELIIMGGAEYEGNMSPHAEFNFWTDPEAAKIVFSAGFKKVTMVGLEATSYAFLSPALRELLYLINTPVSRFIYEITRVYADGNWNMKRELGCRLCDVLTIVYLLNRDVVKTVDAFVDIETQGLCDGASVVYRTKRYPDKKKNCEIAVKADAKGFFEIFFGYLFPEYLNIVKELLNGKEEV</sequence>
<dbReference type="Pfam" id="PF01156">
    <property type="entry name" value="IU_nuc_hydro"/>
    <property type="match status" value="1"/>
</dbReference>
<dbReference type="Gene3D" id="3.90.245.10">
    <property type="entry name" value="Ribonucleoside hydrolase-like"/>
    <property type="match status" value="1"/>
</dbReference>
<dbReference type="PANTHER" id="PTHR12304:SF4">
    <property type="entry name" value="URIDINE NUCLEOSIDASE"/>
    <property type="match status" value="1"/>
</dbReference>
<proteinExistence type="predicted"/>
<keyword evidence="5" id="KW-1185">Reference proteome</keyword>